<dbReference type="Gene3D" id="1.10.10.10">
    <property type="entry name" value="Winged helix-like DNA-binding domain superfamily/Winged helix DNA-binding domain"/>
    <property type="match status" value="1"/>
</dbReference>
<dbReference type="Pfam" id="PF01047">
    <property type="entry name" value="MarR"/>
    <property type="match status" value="1"/>
</dbReference>
<dbReference type="InterPro" id="IPR036388">
    <property type="entry name" value="WH-like_DNA-bd_sf"/>
</dbReference>
<dbReference type="PANTHER" id="PTHR39515">
    <property type="entry name" value="CONSERVED PROTEIN"/>
    <property type="match status" value="1"/>
</dbReference>
<evidence type="ECO:0000313" key="6">
    <source>
        <dbReference type="Proteomes" id="UP000062317"/>
    </source>
</evidence>
<dbReference type="RefSeq" id="WP_060107837.1">
    <property type="nucleotide sequence ID" value="NZ_LPEQ01000108.1"/>
</dbReference>
<keyword evidence="3" id="KW-0804">Transcription</keyword>
<dbReference type="InterPro" id="IPR052526">
    <property type="entry name" value="HTH-type_Bedaq_tolerance"/>
</dbReference>
<keyword evidence="2" id="KW-0238">DNA-binding</keyword>
<proteinExistence type="predicted"/>
<keyword evidence="1" id="KW-0805">Transcription regulation</keyword>
<reference evidence="5 6" key="1">
    <citation type="submission" date="2015-11" db="EMBL/GenBank/DDBJ databases">
        <title>Expanding the genomic diversity of Burkholderia species for the development of highly accurate diagnostics.</title>
        <authorList>
            <person name="Sahl J."/>
            <person name="Keim P."/>
            <person name="Wagner D."/>
        </authorList>
    </citation>
    <scope>NUCLEOTIDE SEQUENCE [LARGE SCALE GENOMIC DNA]</scope>
    <source>
        <strain evidence="5 6">MSMB1301WGS</strain>
    </source>
</reference>
<dbReference type="SMART" id="SM00347">
    <property type="entry name" value="HTH_MARR"/>
    <property type="match status" value="1"/>
</dbReference>
<dbReference type="GO" id="GO:0003677">
    <property type="term" value="F:DNA binding"/>
    <property type="evidence" value="ECO:0007669"/>
    <property type="project" value="UniProtKB-KW"/>
</dbReference>
<dbReference type="SUPFAM" id="SSF46785">
    <property type="entry name" value="Winged helix' DNA-binding domain"/>
    <property type="match status" value="1"/>
</dbReference>
<accession>A0A105V746</accession>
<dbReference type="InterPro" id="IPR036390">
    <property type="entry name" value="WH_DNA-bd_sf"/>
</dbReference>
<evidence type="ECO:0000256" key="2">
    <source>
        <dbReference type="ARBA" id="ARBA00023125"/>
    </source>
</evidence>
<feature type="domain" description="HTH marR-type" evidence="4">
    <location>
        <begin position="19"/>
        <end position="150"/>
    </location>
</feature>
<dbReference type="Proteomes" id="UP000062317">
    <property type="component" value="Unassembled WGS sequence"/>
</dbReference>
<protein>
    <submittedName>
        <fullName evidence="5">MarR family transcriptional regulator</fullName>
    </submittedName>
</protein>
<organism evidence="5 6">
    <name type="scientific">Burkholderia territorii</name>
    <dbReference type="NCBI Taxonomy" id="1503055"/>
    <lineage>
        <taxon>Bacteria</taxon>
        <taxon>Pseudomonadati</taxon>
        <taxon>Pseudomonadota</taxon>
        <taxon>Betaproteobacteria</taxon>
        <taxon>Burkholderiales</taxon>
        <taxon>Burkholderiaceae</taxon>
        <taxon>Burkholderia</taxon>
        <taxon>Burkholderia cepacia complex</taxon>
    </lineage>
</organism>
<dbReference type="PANTHER" id="PTHR39515:SF2">
    <property type="entry name" value="HTH-TYPE TRANSCRIPTIONAL REGULATOR RV0880"/>
    <property type="match status" value="1"/>
</dbReference>
<evidence type="ECO:0000313" key="5">
    <source>
        <dbReference type="EMBL" id="KVV42184.1"/>
    </source>
</evidence>
<evidence type="ECO:0000256" key="1">
    <source>
        <dbReference type="ARBA" id="ARBA00023015"/>
    </source>
</evidence>
<evidence type="ECO:0000256" key="3">
    <source>
        <dbReference type="ARBA" id="ARBA00023163"/>
    </source>
</evidence>
<evidence type="ECO:0000259" key="4">
    <source>
        <dbReference type="PROSITE" id="PS50995"/>
    </source>
</evidence>
<keyword evidence="6" id="KW-1185">Reference proteome</keyword>
<dbReference type="AlphaFoldDB" id="A0A105V746"/>
<name>A0A105V746_9BURK</name>
<dbReference type="GO" id="GO:0003700">
    <property type="term" value="F:DNA-binding transcription factor activity"/>
    <property type="evidence" value="ECO:0007669"/>
    <property type="project" value="InterPro"/>
</dbReference>
<comment type="caution">
    <text evidence="5">The sequence shown here is derived from an EMBL/GenBank/DDBJ whole genome shotgun (WGS) entry which is preliminary data.</text>
</comment>
<dbReference type="InterPro" id="IPR000835">
    <property type="entry name" value="HTH_MarR-typ"/>
</dbReference>
<gene>
    <name evidence="5" type="ORF">WT27_11350</name>
</gene>
<dbReference type="PROSITE" id="PS50995">
    <property type="entry name" value="HTH_MARR_2"/>
    <property type="match status" value="1"/>
</dbReference>
<dbReference type="EMBL" id="LPEQ01000108">
    <property type="protein sequence ID" value="KVV42184.1"/>
    <property type="molecule type" value="Genomic_DNA"/>
</dbReference>
<sequence length="151" mass="16510">MIRRMTPPRTPGDSADTVAAELILAVGQLIRRLRSEIESEGLGMSQTSALARLERQGPMTTAELARAEAMKPQSMKAILASLEEDGLVEREPHPTDGRQILFLLTAAGLAARRKRDTAKHKWLGAAIEKLDPEDIRALAAAIPLIRRIGEQ</sequence>
<dbReference type="PROSITE" id="PS01117">
    <property type="entry name" value="HTH_MARR_1"/>
    <property type="match status" value="1"/>
</dbReference>
<dbReference type="InterPro" id="IPR023187">
    <property type="entry name" value="Tscrpt_reg_MarR-type_CS"/>
</dbReference>